<keyword evidence="4" id="KW-1185">Reference proteome</keyword>
<name>A0AAD9PNL0_9APIC</name>
<evidence type="ECO:0000313" key="4">
    <source>
        <dbReference type="Proteomes" id="UP001214638"/>
    </source>
</evidence>
<dbReference type="PANTHER" id="PTHR13547">
    <property type="match status" value="1"/>
</dbReference>
<dbReference type="InterPro" id="IPR011990">
    <property type="entry name" value="TPR-like_helical_dom_sf"/>
</dbReference>
<sequence length="724" mass="82179">MSRKKWPTALTLLVISQFIALQPLYKPCETFTISHACNNPIYVGISRPHSSFRRRKLTPLTAKSLKASEFGDGDTGGSDPAKGQEDSACKNSNVKLSKKMHSDDMMQIRELYTECYRHYKKDFTAMSQAMGRYFDAIAKFVLPHYRKIKVPLNENEDQRYKNENDQVDFEYIIKDSDDAEIVQGLEEDSGEGGSKYRCMYTLLPETPRSISKFIHNTQLLCSSILGCLMDMVTSSEELAIVNDLVLVASKFGVPASYVSYRGLCTMYAKTGRVDDAIRCIEKIKVLKGSAQPRMYESAVSCLEQLLDYKGMIRLLEHALNESGLKFSGLWLTRILVTAVLAHEKQLESACTDLEKQDIKGQLKSTIKKILELYMQHNFGDLALSVRLGYILHKVFQSLGNNIVHFGLVTSEIGDMHGTCNNCNHEFSYIDMDLDERLGIMRNLLNCLCQYSAPEILRMANFYAFLQRARLDGNPYTCIIDGQNVGLYRVHGSKGFNYKSIQLLLQALKSRGERPLVVLPQGYVSGSENEPDVFLQDARDLLFPNCNVNESIIISSNKSKAPKWFKGDYNLKKLQDSNSLYAISRFSYDDNYFLLAMLQTGTLQEMLLMSSMVKRALELMPGTNKGYQIPTLEQLAQAKPYTRTTLLVTNDTMANLQIPNVDRSRLDFLLEHNLIPYNISTNHVPYAPPQASFILGNRLRYTLNILYEQDKFACTSKRQCRGFIN</sequence>
<dbReference type="Gene3D" id="3.40.50.11980">
    <property type="match status" value="1"/>
</dbReference>
<evidence type="ECO:0000313" key="3">
    <source>
        <dbReference type="EMBL" id="KAK2197702.1"/>
    </source>
</evidence>
<feature type="chain" id="PRO_5042221182" evidence="2">
    <location>
        <begin position="22"/>
        <end position="724"/>
    </location>
</feature>
<proteinExistence type="predicted"/>
<dbReference type="Proteomes" id="UP001214638">
    <property type="component" value="Unassembled WGS sequence"/>
</dbReference>
<dbReference type="GeneID" id="94335003"/>
<keyword evidence="2" id="KW-0732">Signal</keyword>
<gene>
    <name evidence="3" type="ORF">BdWA1_000705</name>
</gene>
<protein>
    <submittedName>
        <fullName evidence="3">Bifunctional Ribonuclease Zc3h12a-like</fullName>
    </submittedName>
</protein>
<dbReference type="PANTHER" id="PTHR13547:SF1">
    <property type="entry name" value="MITOCHONDRIAL RIBONUCLEASE P CATALYTIC SUBUNIT"/>
    <property type="match status" value="1"/>
</dbReference>
<feature type="signal peptide" evidence="2">
    <location>
        <begin position="1"/>
        <end position="21"/>
    </location>
</feature>
<feature type="region of interest" description="Disordered" evidence="1">
    <location>
        <begin position="68"/>
        <end position="94"/>
    </location>
</feature>
<evidence type="ECO:0000256" key="2">
    <source>
        <dbReference type="SAM" id="SignalP"/>
    </source>
</evidence>
<dbReference type="AlphaFoldDB" id="A0AAD9PNL0"/>
<accession>A0AAD9PNL0</accession>
<dbReference type="Gene3D" id="1.25.40.10">
    <property type="entry name" value="Tetratricopeptide repeat domain"/>
    <property type="match status" value="1"/>
</dbReference>
<dbReference type="RefSeq" id="XP_067804544.1">
    <property type="nucleotide sequence ID" value="XM_067945753.1"/>
</dbReference>
<dbReference type="GO" id="GO:0004526">
    <property type="term" value="F:ribonuclease P activity"/>
    <property type="evidence" value="ECO:0007669"/>
    <property type="project" value="TreeGrafter"/>
</dbReference>
<reference evidence="3" key="1">
    <citation type="journal article" date="2023" name="Nat. Microbiol.">
        <title>Babesia duncani multi-omics identifies virulence factors and drug targets.</title>
        <authorList>
            <person name="Singh P."/>
            <person name="Lonardi S."/>
            <person name="Liang Q."/>
            <person name="Vydyam P."/>
            <person name="Khabirova E."/>
            <person name="Fang T."/>
            <person name="Gihaz S."/>
            <person name="Thekkiniath J."/>
            <person name="Munshi M."/>
            <person name="Abel S."/>
            <person name="Ciampossin L."/>
            <person name="Batugedara G."/>
            <person name="Gupta M."/>
            <person name="Lu X.M."/>
            <person name="Lenz T."/>
            <person name="Chakravarty S."/>
            <person name="Cornillot E."/>
            <person name="Hu Y."/>
            <person name="Ma W."/>
            <person name="Gonzalez L.M."/>
            <person name="Sanchez S."/>
            <person name="Estrada K."/>
            <person name="Sanchez-Flores A."/>
            <person name="Montero E."/>
            <person name="Harb O.S."/>
            <person name="Le Roch K.G."/>
            <person name="Mamoun C.B."/>
        </authorList>
    </citation>
    <scope>NUCLEOTIDE SEQUENCE</scope>
    <source>
        <strain evidence="3">WA1</strain>
    </source>
</reference>
<comment type="caution">
    <text evidence="3">The sequence shown here is derived from an EMBL/GenBank/DDBJ whole genome shotgun (WGS) entry which is preliminary data.</text>
</comment>
<evidence type="ECO:0000256" key="1">
    <source>
        <dbReference type="SAM" id="MobiDB-lite"/>
    </source>
</evidence>
<dbReference type="KEGG" id="bdw:94335003"/>
<dbReference type="EMBL" id="JALLKP010000001">
    <property type="protein sequence ID" value="KAK2197702.1"/>
    <property type="molecule type" value="Genomic_DNA"/>
</dbReference>
<organism evidence="3 4">
    <name type="scientific">Babesia duncani</name>
    <dbReference type="NCBI Taxonomy" id="323732"/>
    <lineage>
        <taxon>Eukaryota</taxon>
        <taxon>Sar</taxon>
        <taxon>Alveolata</taxon>
        <taxon>Apicomplexa</taxon>
        <taxon>Aconoidasida</taxon>
        <taxon>Piroplasmida</taxon>
        <taxon>Babesiidae</taxon>
        <taxon>Babesia</taxon>
    </lineage>
</organism>
<dbReference type="GO" id="GO:0001682">
    <property type="term" value="P:tRNA 5'-leader removal"/>
    <property type="evidence" value="ECO:0007669"/>
    <property type="project" value="TreeGrafter"/>
</dbReference>